<feature type="domain" description="OmpR/PhoB-type" evidence="9">
    <location>
        <begin position="130"/>
        <end position="221"/>
    </location>
</feature>
<reference evidence="10 11" key="1">
    <citation type="submission" date="2022-08" db="EMBL/GenBank/DDBJ databases">
        <title>Reclassification of Massilia species as members of the genera Telluria, Duganella, Pseudoduganella, Mokoshia gen. nov. and Zemynaea gen. nov. using orthogonal and non-orthogonal genome-based approaches.</title>
        <authorList>
            <person name="Bowman J.P."/>
        </authorList>
    </citation>
    <scope>NUCLEOTIDE SEQUENCE [LARGE SCALE GENOMIC DNA]</scope>
    <source>
        <strain evidence="10 11">JCM 31661</strain>
    </source>
</reference>
<dbReference type="InterPro" id="IPR036388">
    <property type="entry name" value="WH-like_DNA-bd_sf"/>
</dbReference>
<keyword evidence="2" id="KW-0902">Two-component regulatory system</keyword>
<evidence type="ECO:0000259" key="8">
    <source>
        <dbReference type="PROSITE" id="PS50110"/>
    </source>
</evidence>
<evidence type="ECO:0000259" key="9">
    <source>
        <dbReference type="PROSITE" id="PS51755"/>
    </source>
</evidence>
<dbReference type="PANTHER" id="PTHR48111">
    <property type="entry name" value="REGULATOR OF RPOS"/>
    <property type="match status" value="1"/>
</dbReference>
<feature type="domain" description="Response regulatory" evidence="8">
    <location>
        <begin position="2"/>
        <end position="116"/>
    </location>
</feature>
<evidence type="ECO:0000256" key="3">
    <source>
        <dbReference type="ARBA" id="ARBA00023015"/>
    </source>
</evidence>
<dbReference type="RefSeq" id="WP_258826363.1">
    <property type="nucleotide sequence ID" value="NZ_JANUHA010000001.1"/>
</dbReference>
<organism evidence="10 11">
    <name type="scientific">Massilia agri</name>
    <dbReference type="NCBI Taxonomy" id="1886785"/>
    <lineage>
        <taxon>Bacteria</taxon>
        <taxon>Pseudomonadati</taxon>
        <taxon>Pseudomonadota</taxon>
        <taxon>Betaproteobacteria</taxon>
        <taxon>Burkholderiales</taxon>
        <taxon>Oxalobacteraceae</taxon>
        <taxon>Telluria group</taxon>
        <taxon>Massilia</taxon>
    </lineage>
</organism>
<keyword evidence="3" id="KW-0805">Transcription regulation</keyword>
<dbReference type="Proteomes" id="UP001206572">
    <property type="component" value="Unassembled WGS sequence"/>
</dbReference>
<dbReference type="CDD" id="cd00383">
    <property type="entry name" value="trans_reg_C"/>
    <property type="match status" value="1"/>
</dbReference>
<dbReference type="Pfam" id="PF00072">
    <property type="entry name" value="Response_reg"/>
    <property type="match status" value="1"/>
</dbReference>
<comment type="caution">
    <text evidence="10">The sequence shown here is derived from an EMBL/GenBank/DDBJ whole genome shotgun (WGS) entry which is preliminary data.</text>
</comment>
<dbReference type="Gene3D" id="1.10.10.10">
    <property type="entry name" value="Winged helix-like DNA-binding domain superfamily/Winged helix DNA-binding domain"/>
    <property type="match status" value="1"/>
</dbReference>
<dbReference type="InterPro" id="IPR001867">
    <property type="entry name" value="OmpR/PhoB-type_DNA-bd"/>
</dbReference>
<evidence type="ECO:0000256" key="5">
    <source>
        <dbReference type="ARBA" id="ARBA00023163"/>
    </source>
</evidence>
<feature type="modified residue" description="4-aspartylphosphate" evidence="6">
    <location>
        <position position="51"/>
    </location>
</feature>
<gene>
    <name evidence="10" type="ORF">NX780_02935</name>
</gene>
<evidence type="ECO:0000256" key="4">
    <source>
        <dbReference type="ARBA" id="ARBA00023125"/>
    </source>
</evidence>
<sequence length="223" mass="24235">MRILLLEDDLALGRALQSVLQDDGHLVTWVRLGADAERLLGEEPFAALLLDLGLPDGDGIALLRRLRAAGHGLPSVVITARDSLEDRLDGFDGGADDYLIKPFDIPELLARLRAMARRAGEAPAGAADGGPAWTLGDLVLDPRRLSVTRAGRALPLSRTEFALLHTLVRHADRIVTRTELEDGVLPYSGGQTLDVHMSNLRRKIGDGYIRTVRGVGYMVRHEG</sequence>
<dbReference type="Gene3D" id="6.10.250.690">
    <property type="match status" value="1"/>
</dbReference>
<dbReference type="SMART" id="SM00448">
    <property type="entry name" value="REC"/>
    <property type="match status" value="1"/>
</dbReference>
<dbReference type="InterPro" id="IPR001789">
    <property type="entry name" value="Sig_transdc_resp-reg_receiver"/>
</dbReference>
<evidence type="ECO:0000256" key="1">
    <source>
        <dbReference type="ARBA" id="ARBA00022553"/>
    </source>
</evidence>
<evidence type="ECO:0000313" key="11">
    <source>
        <dbReference type="Proteomes" id="UP001206572"/>
    </source>
</evidence>
<protein>
    <submittedName>
        <fullName evidence="10">Response regulator transcription factor</fullName>
    </submittedName>
</protein>
<dbReference type="SMART" id="SM00862">
    <property type="entry name" value="Trans_reg_C"/>
    <property type="match status" value="1"/>
</dbReference>
<proteinExistence type="predicted"/>
<keyword evidence="4 7" id="KW-0238">DNA-binding</keyword>
<evidence type="ECO:0000256" key="2">
    <source>
        <dbReference type="ARBA" id="ARBA00023012"/>
    </source>
</evidence>
<evidence type="ECO:0000256" key="7">
    <source>
        <dbReference type="PROSITE-ProRule" id="PRU01091"/>
    </source>
</evidence>
<dbReference type="EMBL" id="JANUHA010000001">
    <property type="protein sequence ID" value="MCS0595294.1"/>
    <property type="molecule type" value="Genomic_DNA"/>
</dbReference>
<name>A0ABT2AGC9_9BURK</name>
<dbReference type="PROSITE" id="PS50110">
    <property type="entry name" value="RESPONSE_REGULATORY"/>
    <property type="match status" value="1"/>
</dbReference>
<keyword evidence="1 6" id="KW-0597">Phosphoprotein</keyword>
<dbReference type="PANTHER" id="PTHR48111:SF1">
    <property type="entry name" value="TWO-COMPONENT RESPONSE REGULATOR ORR33"/>
    <property type="match status" value="1"/>
</dbReference>
<dbReference type="SUPFAM" id="SSF52172">
    <property type="entry name" value="CheY-like"/>
    <property type="match status" value="1"/>
</dbReference>
<keyword evidence="5" id="KW-0804">Transcription</keyword>
<evidence type="ECO:0000313" key="10">
    <source>
        <dbReference type="EMBL" id="MCS0595294.1"/>
    </source>
</evidence>
<keyword evidence="11" id="KW-1185">Reference proteome</keyword>
<dbReference type="InterPro" id="IPR039420">
    <property type="entry name" value="WalR-like"/>
</dbReference>
<dbReference type="PROSITE" id="PS51755">
    <property type="entry name" value="OMPR_PHOB"/>
    <property type="match status" value="1"/>
</dbReference>
<accession>A0ABT2AGC9</accession>
<dbReference type="InterPro" id="IPR011006">
    <property type="entry name" value="CheY-like_superfamily"/>
</dbReference>
<dbReference type="Pfam" id="PF00486">
    <property type="entry name" value="Trans_reg_C"/>
    <property type="match status" value="1"/>
</dbReference>
<feature type="DNA-binding region" description="OmpR/PhoB-type" evidence="7">
    <location>
        <begin position="130"/>
        <end position="221"/>
    </location>
</feature>
<evidence type="ECO:0000256" key="6">
    <source>
        <dbReference type="PROSITE-ProRule" id="PRU00169"/>
    </source>
</evidence>
<dbReference type="Gene3D" id="3.40.50.2300">
    <property type="match status" value="1"/>
</dbReference>